<keyword evidence="4 10" id="KW-1133">Transmembrane helix</keyword>
<keyword evidence="9" id="KW-0807">Transducer</keyword>
<dbReference type="EMBL" id="VWYJ01013611">
    <property type="protein sequence ID" value="NXQ97819.1"/>
    <property type="molecule type" value="Genomic_DNA"/>
</dbReference>
<keyword evidence="12" id="KW-1185">Reference proteome</keyword>
<evidence type="ECO:0000256" key="1">
    <source>
        <dbReference type="ARBA" id="ARBA00002936"/>
    </source>
</evidence>
<comment type="function">
    <text evidence="1">Odorant receptor.</text>
</comment>
<protein>
    <submittedName>
        <fullName evidence="11">O1013 protein</fullName>
    </submittedName>
</protein>
<dbReference type="GO" id="GO:0004930">
    <property type="term" value="F:G protein-coupled receptor activity"/>
    <property type="evidence" value="ECO:0007669"/>
    <property type="project" value="UniProtKB-KW"/>
</dbReference>
<evidence type="ECO:0000256" key="4">
    <source>
        <dbReference type="ARBA" id="ARBA00022989"/>
    </source>
</evidence>
<keyword evidence="3 10" id="KW-0812">Transmembrane</keyword>
<evidence type="ECO:0000313" key="11">
    <source>
        <dbReference type="EMBL" id="NXQ97819.1"/>
    </source>
</evidence>
<dbReference type="AlphaFoldDB" id="A0A7L2HGL2"/>
<feature type="non-terminal residue" evidence="11">
    <location>
        <position position="1"/>
    </location>
</feature>
<keyword evidence="5" id="KW-0297">G-protein coupled receptor</keyword>
<feature type="transmembrane region" description="Helical" evidence="10">
    <location>
        <begin position="64"/>
        <end position="83"/>
    </location>
</feature>
<dbReference type="PANTHER" id="PTHR48018">
    <property type="entry name" value="OLFACTORY RECEPTOR"/>
    <property type="match status" value="1"/>
</dbReference>
<dbReference type="PRINTS" id="PR00245">
    <property type="entry name" value="OLFACTORYR"/>
</dbReference>
<organism evidence="11 12">
    <name type="scientific">Sagittarius serpentarius</name>
    <name type="common">Secretary bird</name>
    <dbReference type="NCBI Taxonomy" id="56258"/>
    <lineage>
        <taxon>Eukaryota</taxon>
        <taxon>Metazoa</taxon>
        <taxon>Chordata</taxon>
        <taxon>Craniata</taxon>
        <taxon>Vertebrata</taxon>
        <taxon>Euteleostomi</taxon>
        <taxon>Archelosauria</taxon>
        <taxon>Archosauria</taxon>
        <taxon>Dinosauria</taxon>
        <taxon>Saurischia</taxon>
        <taxon>Theropoda</taxon>
        <taxon>Coelurosauria</taxon>
        <taxon>Aves</taxon>
        <taxon>Neognathae</taxon>
        <taxon>Neoaves</taxon>
        <taxon>Telluraves</taxon>
        <taxon>Accipitrimorphae</taxon>
        <taxon>Accipitriformes</taxon>
        <taxon>Sagittariidae</taxon>
        <taxon>Sagittarius</taxon>
    </lineage>
</organism>
<evidence type="ECO:0000256" key="9">
    <source>
        <dbReference type="ARBA" id="ARBA00023224"/>
    </source>
</evidence>
<evidence type="ECO:0000256" key="6">
    <source>
        <dbReference type="ARBA" id="ARBA00023136"/>
    </source>
</evidence>
<dbReference type="InterPro" id="IPR000725">
    <property type="entry name" value="Olfact_rcpt"/>
</dbReference>
<evidence type="ECO:0000256" key="7">
    <source>
        <dbReference type="ARBA" id="ARBA00023170"/>
    </source>
</evidence>
<feature type="transmembrane region" description="Helical" evidence="10">
    <location>
        <begin position="28"/>
        <end position="52"/>
    </location>
</feature>
<evidence type="ECO:0000256" key="5">
    <source>
        <dbReference type="ARBA" id="ARBA00023040"/>
    </source>
</evidence>
<evidence type="ECO:0000313" key="12">
    <source>
        <dbReference type="Proteomes" id="UP000539599"/>
    </source>
</evidence>
<keyword evidence="8" id="KW-0325">Glycoprotein</keyword>
<name>A0A7L2HGL2_SAGSE</name>
<keyword evidence="6 10" id="KW-0472">Membrane</keyword>
<evidence type="ECO:0000256" key="10">
    <source>
        <dbReference type="SAM" id="Phobius"/>
    </source>
</evidence>
<dbReference type="SUPFAM" id="SSF81321">
    <property type="entry name" value="Family A G protein-coupled receptor-like"/>
    <property type="match status" value="1"/>
</dbReference>
<dbReference type="Pfam" id="PF13853">
    <property type="entry name" value="7tm_4"/>
    <property type="match status" value="1"/>
</dbReference>
<evidence type="ECO:0000256" key="2">
    <source>
        <dbReference type="ARBA" id="ARBA00004141"/>
    </source>
</evidence>
<proteinExistence type="predicted"/>
<gene>
    <name evidence="11" type="ORF">SAGSER_R12167</name>
</gene>
<sequence length="89" mass="10047">CSMPILASYTSILAAVLKMRSAKGQRKAFSTSAAHLTTVTLYYDSLLFIYAWPRSTYVLGRDKVVSVFCTVMIPVLNPFIYSLRDQEMK</sequence>
<dbReference type="GO" id="GO:0004984">
    <property type="term" value="F:olfactory receptor activity"/>
    <property type="evidence" value="ECO:0007669"/>
    <property type="project" value="InterPro"/>
</dbReference>
<evidence type="ECO:0000256" key="8">
    <source>
        <dbReference type="ARBA" id="ARBA00023180"/>
    </source>
</evidence>
<dbReference type="Proteomes" id="UP000539599">
    <property type="component" value="Unassembled WGS sequence"/>
</dbReference>
<comment type="caution">
    <text evidence="11">The sequence shown here is derived from an EMBL/GenBank/DDBJ whole genome shotgun (WGS) entry which is preliminary data.</text>
</comment>
<accession>A0A7L2HGL2</accession>
<comment type="subcellular location">
    <subcellularLocation>
        <location evidence="2">Membrane</location>
        <topology evidence="2">Multi-pass membrane protein</topology>
    </subcellularLocation>
</comment>
<feature type="non-terminal residue" evidence="11">
    <location>
        <position position="89"/>
    </location>
</feature>
<dbReference type="Gene3D" id="1.20.1070.10">
    <property type="entry name" value="Rhodopsin 7-helix transmembrane proteins"/>
    <property type="match status" value="1"/>
</dbReference>
<dbReference type="GO" id="GO:0016020">
    <property type="term" value="C:membrane"/>
    <property type="evidence" value="ECO:0007669"/>
    <property type="project" value="UniProtKB-SubCell"/>
</dbReference>
<evidence type="ECO:0000256" key="3">
    <source>
        <dbReference type="ARBA" id="ARBA00022692"/>
    </source>
</evidence>
<reference evidence="11 12" key="1">
    <citation type="submission" date="2019-09" db="EMBL/GenBank/DDBJ databases">
        <title>Bird 10,000 Genomes (B10K) Project - Family phase.</title>
        <authorList>
            <person name="Zhang G."/>
        </authorList>
    </citation>
    <scope>NUCLEOTIDE SEQUENCE [LARGE SCALE GENOMIC DNA]</scope>
    <source>
        <strain evidence="11">B10K-DU-011-38</strain>
        <tissue evidence="11">Muscle</tissue>
    </source>
</reference>
<keyword evidence="7" id="KW-0675">Receptor</keyword>